<feature type="compositionally biased region" description="Basic and acidic residues" evidence="1">
    <location>
        <begin position="114"/>
        <end position="124"/>
    </location>
</feature>
<protein>
    <submittedName>
        <fullName evidence="2">Uncharacterized protein</fullName>
    </submittedName>
</protein>
<reference evidence="2" key="1">
    <citation type="journal article" date="2023" name="Plant J.">
        <title>The genome of the king protea, Protea cynaroides.</title>
        <authorList>
            <person name="Chang J."/>
            <person name="Duong T.A."/>
            <person name="Schoeman C."/>
            <person name="Ma X."/>
            <person name="Roodt D."/>
            <person name="Barker N."/>
            <person name="Li Z."/>
            <person name="Van de Peer Y."/>
            <person name="Mizrachi E."/>
        </authorList>
    </citation>
    <scope>NUCLEOTIDE SEQUENCE</scope>
    <source>
        <tissue evidence="2">Young leaves</tissue>
    </source>
</reference>
<feature type="region of interest" description="Disordered" evidence="1">
    <location>
        <begin position="104"/>
        <end position="124"/>
    </location>
</feature>
<keyword evidence="3" id="KW-1185">Reference proteome</keyword>
<comment type="caution">
    <text evidence="2">The sequence shown here is derived from an EMBL/GenBank/DDBJ whole genome shotgun (WGS) entry which is preliminary data.</text>
</comment>
<proteinExistence type="predicted"/>
<dbReference type="OrthoDB" id="787091at2759"/>
<sequence length="124" mass="14416">MGMNRSFRLQAVDYAAGQMQSCKSSILLSETISDDCNRITAYERLSQSMGFSDFELSHGRPRKKKQQIWVCITWVFSMHGHGDRNQNNKEDATAVDSCKLQVEKKKRHPSWLPDPDRRWPIQGW</sequence>
<dbReference type="EMBL" id="JAMYWD010000008">
    <property type="protein sequence ID" value="KAJ4962192.1"/>
    <property type="molecule type" value="Genomic_DNA"/>
</dbReference>
<organism evidence="2 3">
    <name type="scientific">Protea cynaroides</name>
    <dbReference type="NCBI Taxonomy" id="273540"/>
    <lineage>
        <taxon>Eukaryota</taxon>
        <taxon>Viridiplantae</taxon>
        <taxon>Streptophyta</taxon>
        <taxon>Embryophyta</taxon>
        <taxon>Tracheophyta</taxon>
        <taxon>Spermatophyta</taxon>
        <taxon>Magnoliopsida</taxon>
        <taxon>Proteales</taxon>
        <taxon>Proteaceae</taxon>
        <taxon>Protea</taxon>
    </lineage>
</organism>
<dbReference type="AlphaFoldDB" id="A0A9Q0K464"/>
<evidence type="ECO:0000313" key="3">
    <source>
        <dbReference type="Proteomes" id="UP001141806"/>
    </source>
</evidence>
<evidence type="ECO:0000313" key="2">
    <source>
        <dbReference type="EMBL" id="KAJ4962192.1"/>
    </source>
</evidence>
<name>A0A9Q0K464_9MAGN</name>
<dbReference type="Proteomes" id="UP001141806">
    <property type="component" value="Unassembled WGS sequence"/>
</dbReference>
<evidence type="ECO:0000256" key="1">
    <source>
        <dbReference type="SAM" id="MobiDB-lite"/>
    </source>
</evidence>
<gene>
    <name evidence="2" type="ORF">NE237_022131</name>
</gene>
<accession>A0A9Q0K464</accession>